<dbReference type="RefSeq" id="WP_072762703.1">
    <property type="nucleotide sequence ID" value="NZ_FQYX01000001.1"/>
</dbReference>
<proteinExistence type="predicted"/>
<evidence type="ECO:0000313" key="2">
    <source>
        <dbReference type="Proteomes" id="UP000184231"/>
    </source>
</evidence>
<keyword evidence="2" id="KW-1185">Reference proteome</keyword>
<dbReference type="AlphaFoldDB" id="A0A1M6A8Z5"/>
<accession>A0A1M6A8Z5</accession>
<protein>
    <submittedName>
        <fullName evidence="1">Uncharacterized protein</fullName>
    </submittedName>
</protein>
<evidence type="ECO:0000313" key="1">
    <source>
        <dbReference type="EMBL" id="SHI32945.1"/>
    </source>
</evidence>
<dbReference type="STRING" id="558155.SAMN04487911_101133"/>
<dbReference type="EMBL" id="FQYX01000001">
    <property type="protein sequence ID" value="SHI32945.1"/>
    <property type="molecule type" value="Genomic_DNA"/>
</dbReference>
<gene>
    <name evidence="1" type="ORF">SAMN04487911_101133</name>
</gene>
<name>A0A1M6A8Z5_9FLAO</name>
<reference evidence="1 2" key="1">
    <citation type="submission" date="2016-11" db="EMBL/GenBank/DDBJ databases">
        <authorList>
            <person name="Jaros S."/>
            <person name="Januszkiewicz K."/>
            <person name="Wedrychowicz H."/>
        </authorList>
    </citation>
    <scope>NUCLEOTIDE SEQUENCE [LARGE SCALE GENOMIC DNA]</scope>
    <source>
        <strain evidence="1 2">CGMCC 1.8863</strain>
    </source>
</reference>
<dbReference type="Proteomes" id="UP000184231">
    <property type="component" value="Unassembled WGS sequence"/>
</dbReference>
<sequence length="335" mass="37694">MSPHSFSLRIRPILSLILLPILFYSLSACKKNKNQVSNAQMRLHNKDIIEVVTQNMDFQAVDTIPSGWHTFRYTNKSKEPHFFLLDKYPEDKTIKDAEREVMPIFQQGMDLINEGKPAEGFATLNSLPNWFFKVVFSGGSALVSPGEQSVTTLFLEPGYYVMECYVKMSNGMFHSTMGMTKELIVTQELSNGKPLVPDVKLTISSTEGISYNTPIQNGHQVFSVFFKDQISHENFVGHDVNLVRLDKNADVNHLEKWMNWAAPEGLMNPAPEGVTFLGGVNDLPKGKTGYFNANLAPGHYAFIAEVPNARSKKMFHVFTVPEPTQEAKNTPFPQK</sequence>
<organism evidence="1 2">
    <name type="scientific">Arenibacter nanhaiticus</name>
    <dbReference type="NCBI Taxonomy" id="558155"/>
    <lineage>
        <taxon>Bacteria</taxon>
        <taxon>Pseudomonadati</taxon>
        <taxon>Bacteroidota</taxon>
        <taxon>Flavobacteriia</taxon>
        <taxon>Flavobacteriales</taxon>
        <taxon>Flavobacteriaceae</taxon>
        <taxon>Arenibacter</taxon>
    </lineage>
</organism>